<evidence type="ECO:0000313" key="2">
    <source>
        <dbReference type="Proteomes" id="UP000326837"/>
    </source>
</evidence>
<evidence type="ECO:0000313" key="1">
    <source>
        <dbReference type="EMBL" id="BBO34185.1"/>
    </source>
</evidence>
<organism evidence="1 2">
    <name type="scientific">Lacipirellula parvula</name>
    <dbReference type="NCBI Taxonomy" id="2650471"/>
    <lineage>
        <taxon>Bacteria</taxon>
        <taxon>Pseudomonadati</taxon>
        <taxon>Planctomycetota</taxon>
        <taxon>Planctomycetia</taxon>
        <taxon>Pirellulales</taxon>
        <taxon>Lacipirellulaceae</taxon>
        <taxon>Lacipirellula</taxon>
    </lineage>
</organism>
<sequence>MTPEVSKLGPEALAFIKSGVPAKEPNPPVHTVELKTETVTAPAPVDTAAEVVPESKEPKAKRTQKVQAPQYLTNRITVSITTRLEQRTADALRRAHLEQKLKNVRPATQQEIMELAVQGWLKDNGYLD</sequence>
<name>A0A5K7XCS8_9BACT</name>
<accession>A0A5K7XCS8</accession>
<dbReference type="AlphaFoldDB" id="A0A5K7XCS8"/>
<dbReference type="Proteomes" id="UP000326837">
    <property type="component" value="Chromosome"/>
</dbReference>
<keyword evidence="2" id="KW-1185">Reference proteome</keyword>
<protein>
    <submittedName>
        <fullName evidence="1">Uncharacterized protein</fullName>
    </submittedName>
</protein>
<dbReference type="KEGG" id="lpav:PLANPX_3797"/>
<reference evidence="2" key="1">
    <citation type="submission" date="2019-10" db="EMBL/GenBank/DDBJ databases">
        <title>Lacipirellula parvula gen. nov., sp. nov., representing a lineage of planctomycetes widespread in freshwater anoxic habitats, and description of the family Lacipirellulaceae.</title>
        <authorList>
            <person name="Dedysh S.N."/>
            <person name="Kulichevskaya I.S."/>
            <person name="Beletsky A.V."/>
            <person name="Rakitin A.L."/>
            <person name="Mardanov A.V."/>
            <person name="Ivanova A.A."/>
            <person name="Saltykova V.X."/>
            <person name="Rijpstra W.I.C."/>
            <person name="Sinninghe Damste J.S."/>
            <person name="Ravin N.V."/>
        </authorList>
    </citation>
    <scope>NUCLEOTIDE SEQUENCE [LARGE SCALE GENOMIC DNA]</scope>
    <source>
        <strain evidence="2">PX69</strain>
    </source>
</reference>
<dbReference type="EMBL" id="AP021861">
    <property type="protein sequence ID" value="BBO34185.1"/>
    <property type="molecule type" value="Genomic_DNA"/>
</dbReference>
<proteinExistence type="predicted"/>
<gene>
    <name evidence="1" type="ORF">PLANPX_3797</name>
</gene>